<gene>
    <name evidence="1" type="ORF">PHPALM_6252</name>
</gene>
<keyword evidence="2" id="KW-1185">Reference proteome</keyword>
<sequence length="72" mass="8375">MPVQTITEFTPVELERQVEKYIKQMETPVYVYSAIRPAIVNNNLISWIFNPGNTDCVKHFVEKTDVSPNWTC</sequence>
<evidence type="ECO:0000313" key="1">
    <source>
        <dbReference type="EMBL" id="POM76505.1"/>
    </source>
</evidence>
<dbReference type="EMBL" id="NCKW01003430">
    <property type="protein sequence ID" value="POM76505.1"/>
    <property type="molecule type" value="Genomic_DNA"/>
</dbReference>
<protein>
    <submittedName>
        <fullName evidence="1">Uncharacterized protein</fullName>
    </submittedName>
</protein>
<accession>A0A2P4YFA9</accession>
<dbReference type="Proteomes" id="UP000237271">
    <property type="component" value="Unassembled WGS sequence"/>
</dbReference>
<organism evidence="1 2">
    <name type="scientific">Phytophthora palmivora</name>
    <dbReference type="NCBI Taxonomy" id="4796"/>
    <lineage>
        <taxon>Eukaryota</taxon>
        <taxon>Sar</taxon>
        <taxon>Stramenopiles</taxon>
        <taxon>Oomycota</taxon>
        <taxon>Peronosporomycetes</taxon>
        <taxon>Peronosporales</taxon>
        <taxon>Peronosporaceae</taxon>
        <taxon>Phytophthora</taxon>
    </lineage>
</organism>
<dbReference type="AlphaFoldDB" id="A0A2P4YFA9"/>
<evidence type="ECO:0000313" key="2">
    <source>
        <dbReference type="Proteomes" id="UP000237271"/>
    </source>
</evidence>
<reference evidence="1 2" key="1">
    <citation type="journal article" date="2017" name="Genome Biol. Evol.">
        <title>Phytophthora megakarya and P. palmivora, closely related causal agents of cacao black pod rot, underwent increases in genome sizes and gene numbers by different mechanisms.</title>
        <authorList>
            <person name="Ali S.S."/>
            <person name="Shao J."/>
            <person name="Lary D.J."/>
            <person name="Kronmiller B."/>
            <person name="Shen D."/>
            <person name="Strem M.D."/>
            <person name="Amoako-Attah I."/>
            <person name="Akrofi A.Y."/>
            <person name="Begoude B.A."/>
            <person name="Ten Hoopen G.M."/>
            <person name="Coulibaly K."/>
            <person name="Kebe B.I."/>
            <person name="Melnick R.L."/>
            <person name="Guiltinan M.J."/>
            <person name="Tyler B.M."/>
            <person name="Meinhardt L.W."/>
            <person name="Bailey B.A."/>
        </authorList>
    </citation>
    <scope>NUCLEOTIDE SEQUENCE [LARGE SCALE GENOMIC DNA]</scope>
    <source>
        <strain evidence="2">sbr112.9</strain>
    </source>
</reference>
<comment type="caution">
    <text evidence="1">The sequence shown here is derived from an EMBL/GenBank/DDBJ whole genome shotgun (WGS) entry which is preliminary data.</text>
</comment>
<proteinExistence type="predicted"/>
<name>A0A2P4YFA9_9STRA</name>